<dbReference type="SUPFAM" id="SSF53474">
    <property type="entry name" value="alpha/beta-Hydrolases"/>
    <property type="match status" value="1"/>
</dbReference>
<sequence>MTHPKPTTDPGRDGVELQLTDVWRRLLGRDDVGIHDDFFTLGGHSLLAIKLTVEVRRLFQVDLTAADLLAAATVAELAEIVRRGTADRQGQLVRIQQGTGGSPLYALPPVSGTVLLYPPIARAMGLDQPFWAVQSLGLLPGEEPLTSIEEISEHFIEQLRTVHPEGAEWNLMGYSMGGLLAYETARRLKARGERVGLVGLLDTRITVEPSADPDFALRALLWRGLKLELDIDWLRGLDPDTRARALVERAVEAGTMPADFDADRLRRMIDMYQFNLDALAAYETRPYDGTVTVFRVTDRSMEGGTLPEDLGWSEVAERAVVVDVPGDHFTMVEPGQVEVLGRRLREQLDPASAPAVAS</sequence>
<dbReference type="Pfam" id="PF00550">
    <property type="entry name" value="PP-binding"/>
    <property type="match status" value="1"/>
</dbReference>
<dbReference type="InterPro" id="IPR009081">
    <property type="entry name" value="PP-bd_ACP"/>
</dbReference>
<accession>A0A1J4Q5M7</accession>
<dbReference type="SUPFAM" id="SSF47336">
    <property type="entry name" value="ACP-like"/>
    <property type="match status" value="1"/>
</dbReference>
<dbReference type="InterPro" id="IPR020802">
    <property type="entry name" value="TesA-like"/>
</dbReference>
<dbReference type="PANTHER" id="PTHR45527">
    <property type="entry name" value="NONRIBOSOMAL PEPTIDE SYNTHETASE"/>
    <property type="match status" value="1"/>
</dbReference>
<evidence type="ECO:0000256" key="3">
    <source>
        <dbReference type="ARBA" id="ARBA00022553"/>
    </source>
</evidence>
<dbReference type="OrthoDB" id="2472181at2"/>
<comment type="caution">
    <text evidence="5">The sequence shown here is derived from an EMBL/GenBank/DDBJ whole genome shotgun (WGS) entry which is preliminary data.</text>
</comment>
<dbReference type="SMART" id="SM00823">
    <property type="entry name" value="PKS_PP"/>
    <property type="match status" value="1"/>
</dbReference>
<dbReference type="GO" id="GO:0017000">
    <property type="term" value="P:antibiotic biosynthetic process"/>
    <property type="evidence" value="ECO:0007669"/>
    <property type="project" value="UniProtKB-ARBA"/>
</dbReference>
<feature type="domain" description="Carrier" evidence="4">
    <location>
        <begin position="10"/>
        <end position="85"/>
    </location>
</feature>
<dbReference type="PANTHER" id="PTHR45527:SF1">
    <property type="entry name" value="FATTY ACID SYNTHASE"/>
    <property type="match status" value="1"/>
</dbReference>
<dbReference type="GO" id="GO:0043041">
    <property type="term" value="P:amino acid activation for nonribosomal peptide biosynthetic process"/>
    <property type="evidence" value="ECO:0007669"/>
    <property type="project" value="TreeGrafter"/>
</dbReference>
<dbReference type="Proteomes" id="UP000034838">
    <property type="component" value="Unassembled WGS sequence"/>
</dbReference>
<dbReference type="InterPro" id="IPR036736">
    <property type="entry name" value="ACP-like_sf"/>
</dbReference>
<dbReference type="PROSITE" id="PS50075">
    <property type="entry name" value="CARRIER"/>
    <property type="match status" value="1"/>
</dbReference>
<evidence type="ECO:0000313" key="5">
    <source>
        <dbReference type="EMBL" id="OIK27670.1"/>
    </source>
</evidence>
<keyword evidence="3" id="KW-0597">Phosphoprotein</keyword>
<organism evidence="5 6">
    <name type="scientific">Streptomyces malaysiense</name>
    <dbReference type="NCBI Taxonomy" id="1428626"/>
    <lineage>
        <taxon>Bacteria</taxon>
        <taxon>Bacillati</taxon>
        <taxon>Actinomycetota</taxon>
        <taxon>Actinomycetes</taxon>
        <taxon>Kitasatosporales</taxon>
        <taxon>Streptomycetaceae</taxon>
        <taxon>Streptomyces</taxon>
    </lineage>
</organism>
<dbReference type="EMBL" id="LBDA02000019">
    <property type="protein sequence ID" value="OIK27670.1"/>
    <property type="molecule type" value="Genomic_DNA"/>
</dbReference>
<dbReference type="InterPro" id="IPR029058">
    <property type="entry name" value="AB_hydrolase_fold"/>
</dbReference>
<protein>
    <recommendedName>
        <fullName evidence="4">Carrier domain-containing protein</fullName>
    </recommendedName>
</protein>
<evidence type="ECO:0000313" key="6">
    <source>
        <dbReference type="Proteomes" id="UP000034838"/>
    </source>
</evidence>
<evidence type="ECO:0000256" key="1">
    <source>
        <dbReference type="ARBA" id="ARBA00001957"/>
    </source>
</evidence>
<dbReference type="Pfam" id="PF00975">
    <property type="entry name" value="Thioesterase"/>
    <property type="match status" value="1"/>
</dbReference>
<dbReference type="Gene3D" id="1.10.1200.10">
    <property type="entry name" value="ACP-like"/>
    <property type="match status" value="1"/>
</dbReference>
<dbReference type="InterPro" id="IPR020806">
    <property type="entry name" value="PKS_PP-bd"/>
</dbReference>
<dbReference type="InterPro" id="IPR001031">
    <property type="entry name" value="Thioesterase"/>
</dbReference>
<name>A0A1J4Q5M7_9ACTN</name>
<dbReference type="GO" id="GO:0031177">
    <property type="term" value="F:phosphopantetheine binding"/>
    <property type="evidence" value="ECO:0007669"/>
    <property type="project" value="InterPro"/>
</dbReference>
<keyword evidence="6" id="KW-1185">Reference proteome</keyword>
<dbReference type="FunFam" id="1.10.1200.10:FF:000005">
    <property type="entry name" value="Nonribosomal peptide synthetase 1"/>
    <property type="match status" value="1"/>
</dbReference>
<evidence type="ECO:0000259" key="4">
    <source>
        <dbReference type="PROSITE" id="PS50075"/>
    </source>
</evidence>
<comment type="cofactor">
    <cofactor evidence="1">
        <name>pantetheine 4'-phosphate</name>
        <dbReference type="ChEBI" id="CHEBI:47942"/>
    </cofactor>
</comment>
<dbReference type="GO" id="GO:0005737">
    <property type="term" value="C:cytoplasm"/>
    <property type="evidence" value="ECO:0007669"/>
    <property type="project" value="TreeGrafter"/>
</dbReference>
<dbReference type="RefSeq" id="WP_046418548.1">
    <property type="nucleotide sequence ID" value="NZ_LBDA02000019.1"/>
</dbReference>
<gene>
    <name evidence="5" type="ORF">VT52_010290</name>
</gene>
<dbReference type="PROSITE" id="PS00012">
    <property type="entry name" value="PHOSPHOPANTETHEINE"/>
    <property type="match status" value="1"/>
</dbReference>
<dbReference type="SMART" id="SM00824">
    <property type="entry name" value="PKS_TE"/>
    <property type="match status" value="1"/>
</dbReference>
<dbReference type="AlphaFoldDB" id="A0A1J4Q5M7"/>
<dbReference type="GO" id="GO:0044550">
    <property type="term" value="P:secondary metabolite biosynthetic process"/>
    <property type="evidence" value="ECO:0007669"/>
    <property type="project" value="TreeGrafter"/>
</dbReference>
<keyword evidence="2" id="KW-0596">Phosphopantetheine</keyword>
<evidence type="ECO:0000256" key="2">
    <source>
        <dbReference type="ARBA" id="ARBA00022450"/>
    </source>
</evidence>
<dbReference type="Gene3D" id="3.40.50.1820">
    <property type="entry name" value="alpha/beta hydrolase"/>
    <property type="match status" value="1"/>
</dbReference>
<dbReference type="InterPro" id="IPR006162">
    <property type="entry name" value="Ppantetheine_attach_site"/>
</dbReference>
<proteinExistence type="predicted"/>
<reference evidence="5" key="1">
    <citation type="submission" date="2016-10" db="EMBL/GenBank/DDBJ databases">
        <title>Genome sequence of Streptomyces malaysiense MUSC 136.</title>
        <authorList>
            <person name="Lee L.-H."/>
            <person name="Ser H.-L."/>
        </authorList>
    </citation>
    <scope>NUCLEOTIDE SEQUENCE [LARGE SCALE GENOMIC DNA]</scope>
    <source>
        <strain evidence="5">MUSC 136</strain>
    </source>
</reference>